<dbReference type="InterPro" id="IPR035965">
    <property type="entry name" value="PAS-like_dom_sf"/>
</dbReference>
<name>Q89CT1_BRADU</name>
<evidence type="ECO:0000313" key="3">
    <source>
        <dbReference type="Proteomes" id="UP000002526"/>
    </source>
</evidence>
<dbReference type="GO" id="GO:0006355">
    <property type="term" value="P:regulation of DNA-templated transcription"/>
    <property type="evidence" value="ECO:0007669"/>
    <property type="project" value="InterPro"/>
</dbReference>
<dbReference type="OrthoDB" id="7244034at2"/>
<dbReference type="InterPro" id="IPR000014">
    <property type="entry name" value="PAS"/>
</dbReference>
<accession>Q89CT1</accession>
<dbReference type="InterPro" id="IPR013767">
    <property type="entry name" value="PAS_fold"/>
</dbReference>
<evidence type="ECO:0000259" key="1">
    <source>
        <dbReference type="PROSITE" id="PS50113"/>
    </source>
</evidence>
<dbReference type="NCBIfam" id="TIGR00229">
    <property type="entry name" value="sensory_box"/>
    <property type="match status" value="1"/>
</dbReference>
<dbReference type="SMART" id="SM00086">
    <property type="entry name" value="PAC"/>
    <property type="match status" value="1"/>
</dbReference>
<dbReference type="eggNOG" id="COG2202">
    <property type="taxonomic scope" value="Bacteria"/>
</dbReference>
<dbReference type="InterPro" id="IPR000700">
    <property type="entry name" value="PAS-assoc_C"/>
</dbReference>
<reference evidence="3" key="1">
    <citation type="journal article" date="2002" name="DNA Res.">
        <title>Complete genomic sequence of nitrogen-fixing symbiotic bacterium Bradyrhizobium japonicum USDA110.</title>
        <authorList>
            <person name="Kaneko T."/>
            <person name="Nakamura Y."/>
            <person name="Sato S."/>
            <person name="Minamisawa K."/>
            <person name="Uchiumi T."/>
            <person name="Sasamoto S."/>
            <person name="Watanabe A."/>
            <person name="Idesawa K."/>
            <person name="Iriguchi M."/>
            <person name="Kawashima K."/>
            <person name="Kohara M."/>
            <person name="Matsumoto M."/>
            <person name="Shimpo S."/>
            <person name="Tsuruoka H."/>
            <person name="Wada T."/>
            <person name="Yamada M."/>
            <person name="Tabata S."/>
        </authorList>
    </citation>
    <scope>NUCLEOTIDE SEQUENCE [LARGE SCALE GENOMIC DNA]</scope>
    <source>
        <strain evidence="3">JCM 10833 / BCRC 13528 / IAM 13628 / NBRC 14792 / USDA 110</strain>
    </source>
</reference>
<dbReference type="SUPFAM" id="SSF55785">
    <property type="entry name" value="PYP-like sensor domain (PAS domain)"/>
    <property type="match status" value="1"/>
</dbReference>
<dbReference type="EnsemblBacteria" id="BAC52979">
    <property type="protein sequence ID" value="BAC52979"/>
    <property type="gene ID" value="BAC52979"/>
</dbReference>
<dbReference type="InterPro" id="IPR001610">
    <property type="entry name" value="PAC"/>
</dbReference>
<dbReference type="Pfam" id="PF00989">
    <property type="entry name" value="PAS"/>
    <property type="match status" value="1"/>
</dbReference>
<dbReference type="CDD" id="cd00130">
    <property type="entry name" value="PAS"/>
    <property type="match status" value="1"/>
</dbReference>
<dbReference type="EMBL" id="BA000040">
    <property type="protein sequence ID" value="BAC52979.1"/>
    <property type="molecule type" value="Genomic_DNA"/>
</dbReference>
<dbReference type="AlphaFoldDB" id="Q89CT1"/>
<protein>
    <submittedName>
        <fullName evidence="2">Blr7714 protein</fullName>
    </submittedName>
</protein>
<organism evidence="2 3">
    <name type="scientific">Bradyrhizobium diazoefficiens (strain JCM 10833 / BCRC 13528 / IAM 13628 / NBRC 14792 / USDA 110)</name>
    <dbReference type="NCBI Taxonomy" id="224911"/>
    <lineage>
        <taxon>Bacteria</taxon>
        <taxon>Pseudomonadati</taxon>
        <taxon>Pseudomonadota</taxon>
        <taxon>Alphaproteobacteria</taxon>
        <taxon>Hyphomicrobiales</taxon>
        <taxon>Nitrobacteraceae</taxon>
        <taxon>Bradyrhizobium</taxon>
    </lineage>
</organism>
<dbReference type="HOGENOM" id="CLU_1933993_0_0_5"/>
<keyword evidence="3" id="KW-1185">Reference proteome</keyword>
<feature type="domain" description="PAC" evidence="1">
    <location>
        <begin position="19"/>
        <end position="71"/>
    </location>
</feature>
<dbReference type="PROSITE" id="PS50113">
    <property type="entry name" value="PAC"/>
    <property type="match status" value="1"/>
</dbReference>
<evidence type="ECO:0000313" key="2">
    <source>
        <dbReference type="EMBL" id="BAC52979.1"/>
    </source>
</evidence>
<proteinExistence type="predicted"/>
<dbReference type="Gene3D" id="3.30.450.20">
    <property type="entry name" value="PAS domain"/>
    <property type="match status" value="1"/>
</dbReference>
<sequence>MSEDRRQFQRQLAGEFERCSIEKRIARKDGGHIWAQVTSSSVRDADGRFLYAVRVQHDITNRKRAERHYPVAWKNTQRCLPFRNDCSIAPRPPIVTRPPLMQFRVKGQALALSCQGGPIINAHRVLKQPD</sequence>
<dbReference type="Proteomes" id="UP000002526">
    <property type="component" value="Chromosome"/>
</dbReference>
<dbReference type="InParanoid" id="Q89CT1"/>
<dbReference type="KEGG" id="bja:blr7714"/>
<gene>
    <name evidence="2" type="ordered locus">blr7714</name>
</gene>